<feature type="coiled-coil region" evidence="1">
    <location>
        <begin position="56"/>
        <end position="83"/>
    </location>
</feature>
<proteinExistence type="predicted"/>
<dbReference type="AlphaFoldDB" id="A0AAD9PZM0"/>
<feature type="compositionally biased region" description="Acidic residues" evidence="2">
    <location>
        <begin position="167"/>
        <end position="178"/>
    </location>
</feature>
<feature type="region of interest" description="Disordered" evidence="2">
    <location>
        <begin position="468"/>
        <end position="499"/>
    </location>
</feature>
<feature type="region of interest" description="Disordered" evidence="2">
    <location>
        <begin position="107"/>
        <end position="237"/>
    </location>
</feature>
<feature type="compositionally biased region" description="Polar residues" evidence="2">
    <location>
        <begin position="582"/>
        <end position="602"/>
    </location>
</feature>
<feature type="compositionally biased region" description="Basic and acidic residues" evidence="2">
    <location>
        <begin position="868"/>
        <end position="882"/>
    </location>
</feature>
<protein>
    <submittedName>
        <fullName evidence="3">Regulation of nuclear pre-mRNA domain-containing protein 2</fullName>
    </submittedName>
</protein>
<feature type="compositionally biased region" description="Basic and acidic residues" evidence="2">
    <location>
        <begin position="728"/>
        <end position="738"/>
    </location>
</feature>
<feature type="compositionally biased region" description="Basic and acidic residues" evidence="2">
    <location>
        <begin position="792"/>
        <end position="802"/>
    </location>
</feature>
<reference evidence="3" key="1">
    <citation type="journal article" date="2023" name="G3 (Bethesda)">
        <title>Whole genome assembly and annotation of the endangered Caribbean coral Acropora cervicornis.</title>
        <authorList>
            <person name="Selwyn J.D."/>
            <person name="Vollmer S.V."/>
        </authorList>
    </citation>
    <scope>NUCLEOTIDE SEQUENCE</scope>
    <source>
        <strain evidence="3">K2</strain>
    </source>
</reference>
<feature type="region of interest" description="Disordered" evidence="2">
    <location>
        <begin position="697"/>
        <end position="1109"/>
    </location>
</feature>
<keyword evidence="1" id="KW-0175">Coiled coil</keyword>
<evidence type="ECO:0000256" key="1">
    <source>
        <dbReference type="SAM" id="Coils"/>
    </source>
</evidence>
<name>A0AAD9PZM0_ACRCE</name>
<sequence>MTPSKLIDDLKALRDFEGELTLKESQLNSLRIDVSDLETVRQLKDRTGGGKFCEEYELATTKLEEFSELLKKEQQERSDMIKAYKTFGNRLTSLKKKVDAKVNRLAQKAAEKAKTGPVSAPQASFLTSGLPDVVAESDSSSPFQGAGETDNSPEEEKAIDPTVDNIEVADMDIEDDSDNEKSETSEEASADDPKESNDQTPQSTGSSDSQPPNSTSNELDNSSVTSPSSIAAPAQPLAPTVRPMVPVQGSLLSSQPPLVSPQPGMVIRPFIGVQRFPSHSPQFTPSVPQVQPTPGMAQNPLIQPTGTLAGHGQAFQQMAAGLIPNTGAQIPSGMGTIQPFQLGSGFVANQARLPVAPTTVQVPVQVTANAVSMNEVSRVVEGASEAVLHVGSPDSEASAPSPVGSPELHLGEGDETPETTPAPLGDVDVKEKPEFATNQSFFDNPVKSSTLNPGVGYKVSSAPTTFGGPLLSGSGMTSAEQAGGGQQDEASTKKDGGQKVSAVDILAQLLSRGRKLQETGSQGSDLSPTPENRPSITPAVAPEKPKENSGNPTSKPLLTLIDTLFPKLSDSIKTLKEKEKSVNPSETQFHPSNVSDSETPSSCLPALPLSCESRDGASEPPFQQSQLKVKGPNEDQRMTKYNVNHADVDGRYGDPGRPVLPSDEMPKAVPEEVISEFKDDARSGDVSQEREYQINQLEFNDVTSLPSPKGHPGNQFSGSPFRGASPRFPHEMPFKRVSDFPPHGGPVFEQRAPMARPRGPSFNQYRGSTARPFGDGPAIQRGPPHLHSPRGPRFERVPRDSTDVNEQVLPYGPSNIHSSGVPSYERRHEGQTDHPGKAHDSPKGPPAMSNQTLPNQHGPPYSSSPRGFRGDLKPEIVPDRSAIKNSTGGSLKDVPILGPSKISAGQALVDAVPPLDDPKKPLVIQQDSHVNEPPGVRRFPQESTLQRPLESRRVGPPPPRAPYPVVRDDEERRRQFDHWEDSQREGYREHARAPWDVSVDRPGPPRPHWRGPPGDPNRTDFLDDDPSMWTSFENTGKSPGRFIDFPNRTREGFREGPPGFDRYRDNGPPMRKRHSVGEFDDRWMHHPGPLKRPGPPPVPFSGPPKRPYY</sequence>
<dbReference type="Proteomes" id="UP001249851">
    <property type="component" value="Unassembled WGS sequence"/>
</dbReference>
<feature type="compositionally biased region" description="Pro residues" evidence="2">
    <location>
        <begin position="1090"/>
        <end position="1109"/>
    </location>
</feature>
<dbReference type="EMBL" id="JARQWQ010000092">
    <property type="protein sequence ID" value="KAK2551908.1"/>
    <property type="molecule type" value="Genomic_DNA"/>
</dbReference>
<evidence type="ECO:0000313" key="4">
    <source>
        <dbReference type="Proteomes" id="UP001249851"/>
    </source>
</evidence>
<comment type="caution">
    <text evidence="3">The sequence shown here is derived from an EMBL/GenBank/DDBJ whole genome shotgun (WGS) entry which is preliminary data.</text>
</comment>
<feature type="compositionally biased region" description="Polar residues" evidence="2">
    <location>
        <begin position="697"/>
        <end position="706"/>
    </location>
</feature>
<feature type="compositionally biased region" description="Polar residues" evidence="2">
    <location>
        <begin position="848"/>
        <end position="865"/>
    </location>
</feature>
<feature type="compositionally biased region" description="Polar residues" evidence="2">
    <location>
        <begin position="198"/>
        <end position="229"/>
    </location>
</feature>
<accession>A0AAD9PZM0</accession>
<feature type="compositionally biased region" description="Basic and acidic residues" evidence="2">
    <location>
        <begin position="1075"/>
        <end position="1084"/>
    </location>
</feature>
<dbReference type="Gene3D" id="6.10.250.2560">
    <property type="match status" value="1"/>
</dbReference>
<feature type="compositionally biased region" description="Polar residues" evidence="2">
    <location>
        <begin position="1028"/>
        <end position="1037"/>
    </location>
</feature>
<organism evidence="3 4">
    <name type="scientific">Acropora cervicornis</name>
    <name type="common">Staghorn coral</name>
    <dbReference type="NCBI Taxonomy" id="6130"/>
    <lineage>
        <taxon>Eukaryota</taxon>
        <taxon>Metazoa</taxon>
        <taxon>Cnidaria</taxon>
        <taxon>Anthozoa</taxon>
        <taxon>Hexacorallia</taxon>
        <taxon>Scleractinia</taxon>
        <taxon>Astrocoeniina</taxon>
        <taxon>Acroporidae</taxon>
        <taxon>Acropora</taxon>
    </lineage>
</organism>
<evidence type="ECO:0000313" key="3">
    <source>
        <dbReference type="EMBL" id="KAK2551908.1"/>
    </source>
</evidence>
<feature type="compositionally biased region" description="Basic and acidic residues" evidence="2">
    <location>
        <begin position="966"/>
        <end position="993"/>
    </location>
</feature>
<feature type="region of interest" description="Disordered" evidence="2">
    <location>
        <begin position="576"/>
        <end position="668"/>
    </location>
</feature>
<feature type="region of interest" description="Disordered" evidence="2">
    <location>
        <begin position="511"/>
        <end position="558"/>
    </location>
</feature>
<evidence type="ECO:0000256" key="2">
    <source>
        <dbReference type="SAM" id="MobiDB-lite"/>
    </source>
</evidence>
<keyword evidence="4" id="KW-1185">Reference proteome</keyword>
<feature type="compositionally biased region" description="Polar residues" evidence="2">
    <location>
        <begin position="518"/>
        <end position="535"/>
    </location>
</feature>
<feature type="region of interest" description="Disordered" evidence="2">
    <location>
        <begin position="391"/>
        <end position="428"/>
    </location>
</feature>
<reference evidence="3" key="2">
    <citation type="journal article" date="2023" name="Science">
        <title>Genomic signatures of disease resistance in endangered staghorn corals.</title>
        <authorList>
            <person name="Vollmer S.V."/>
            <person name="Selwyn J.D."/>
            <person name="Despard B.A."/>
            <person name="Roesel C.L."/>
        </authorList>
    </citation>
    <scope>NUCLEOTIDE SEQUENCE</scope>
    <source>
        <strain evidence="3">K2</strain>
    </source>
</reference>
<feature type="compositionally biased region" description="Basic and acidic residues" evidence="2">
    <location>
        <begin position="824"/>
        <end position="842"/>
    </location>
</feature>
<gene>
    <name evidence="3" type="ORF">P5673_027155</name>
</gene>